<evidence type="ECO:0000256" key="1">
    <source>
        <dbReference type="ARBA" id="ARBA00004651"/>
    </source>
</evidence>
<sequence length="333" mass="38725">MSKRYSNFDHLRAWSILAVIIIHLTAPLAKEQAPLGIVLNQLARFAVPSFLVLSGWGLDITDAFDRSDHYLDYLWTRIKKVWPDYLIWSLVYALTHFILAGHSLTIKQSLVYLLNGGFSYHLYFVPLITVLYILYPAFVYLTNHSRLYTAFNLIFIFQHITDDYLGYIPFDMLQDYYTYAFCFAFGIWLSHDFEAKIHYLKRGKHWTYGALFTFTLFTVFESLESQGAVSATTRPFVTFYALCLILCFMVTELKPNRFFSYLSKYSYFIYLSHVCMVEVIEAFIKLPSGWMGIGLYLGASLLLVLIFEFALIYLVKGIKGWVNTINERKSTLS</sequence>
<feature type="transmembrane region" description="Helical" evidence="7">
    <location>
        <begin position="235"/>
        <end position="253"/>
    </location>
</feature>
<feature type="transmembrane region" description="Helical" evidence="7">
    <location>
        <begin position="205"/>
        <end position="223"/>
    </location>
</feature>
<dbReference type="Pfam" id="PF01757">
    <property type="entry name" value="Acyl_transf_3"/>
    <property type="match status" value="1"/>
</dbReference>
<evidence type="ECO:0000256" key="5">
    <source>
        <dbReference type="ARBA" id="ARBA00022989"/>
    </source>
</evidence>
<keyword evidence="6 7" id="KW-0472">Membrane</keyword>
<feature type="transmembrane region" description="Helical" evidence="7">
    <location>
        <begin position="85"/>
        <end position="106"/>
    </location>
</feature>
<feature type="transmembrane region" description="Helical" evidence="7">
    <location>
        <begin position="150"/>
        <end position="170"/>
    </location>
</feature>
<organism evidence="9 10">
    <name type="scientific">Facklamia hominis</name>
    <dbReference type="NCBI Taxonomy" id="178214"/>
    <lineage>
        <taxon>Bacteria</taxon>
        <taxon>Bacillati</taxon>
        <taxon>Bacillota</taxon>
        <taxon>Bacilli</taxon>
        <taxon>Lactobacillales</taxon>
        <taxon>Aerococcaceae</taxon>
        <taxon>Facklamia</taxon>
    </lineage>
</organism>
<dbReference type="RefSeq" id="WP_006907621.1">
    <property type="nucleotide sequence ID" value="NZ_CP138857.1"/>
</dbReference>
<dbReference type="EC" id="2.3.1.-" evidence="9"/>
<dbReference type="GO" id="GO:0005886">
    <property type="term" value="C:plasma membrane"/>
    <property type="evidence" value="ECO:0007669"/>
    <property type="project" value="UniProtKB-SubCell"/>
</dbReference>
<feature type="domain" description="Acyltransferase 3" evidence="8">
    <location>
        <begin position="7"/>
        <end position="307"/>
    </location>
</feature>
<keyword evidence="3" id="KW-1003">Cell membrane</keyword>
<comment type="similarity">
    <text evidence="2">Belongs to the acyltransferase 3 family.</text>
</comment>
<dbReference type="PANTHER" id="PTHR40074">
    <property type="entry name" value="O-ACETYLTRANSFERASE WECH"/>
    <property type="match status" value="1"/>
</dbReference>
<keyword evidence="5 7" id="KW-1133">Transmembrane helix</keyword>
<dbReference type="GO" id="GO:0016413">
    <property type="term" value="F:O-acetyltransferase activity"/>
    <property type="evidence" value="ECO:0007669"/>
    <property type="project" value="TreeGrafter"/>
</dbReference>
<evidence type="ECO:0000313" key="10">
    <source>
        <dbReference type="Proteomes" id="UP001229251"/>
    </source>
</evidence>
<keyword evidence="9" id="KW-0012">Acyltransferase</keyword>
<protein>
    <submittedName>
        <fullName evidence="9">Acyltransferase</fullName>
        <ecNumber evidence="9">2.3.1.-</ecNumber>
    </submittedName>
</protein>
<reference evidence="9" key="1">
    <citation type="submission" date="2023-05" db="EMBL/GenBank/DDBJ databases">
        <title>Cataloging the Phylogenetic Diversity of Human Bladder Bacteria.</title>
        <authorList>
            <person name="Du J."/>
        </authorList>
    </citation>
    <scope>NUCLEOTIDE SEQUENCE</scope>
    <source>
        <strain evidence="9">UMB1231</strain>
    </source>
</reference>
<dbReference type="InterPro" id="IPR002656">
    <property type="entry name" value="Acyl_transf_3_dom"/>
</dbReference>
<accession>A0AAJ1Q4J4</accession>
<comment type="caution">
    <text evidence="9">The sequence shown here is derived from an EMBL/GenBank/DDBJ whole genome shotgun (WGS) entry which is preliminary data.</text>
</comment>
<evidence type="ECO:0000256" key="7">
    <source>
        <dbReference type="SAM" id="Phobius"/>
    </source>
</evidence>
<keyword evidence="4 7" id="KW-0812">Transmembrane</keyword>
<name>A0AAJ1Q4J4_9LACT</name>
<evidence type="ECO:0000256" key="4">
    <source>
        <dbReference type="ARBA" id="ARBA00022692"/>
    </source>
</evidence>
<dbReference type="AlphaFoldDB" id="A0AAJ1Q4J4"/>
<evidence type="ECO:0000256" key="6">
    <source>
        <dbReference type="ARBA" id="ARBA00023136"/>
    </source>
</evidence>
<evidence type="ECO:0000313" key="9">
    <source>
        <dbReference type="EMBL" id="MDK7186373.1"/>
    </source>
</evidence>
<gene>
    <name evidence="9" type="ORF">QP433_00075</name>
</gene>
<evidence type="ECO:0000256" key="3">
    <source>
        <dbReference type="ARBA" id="ARBA00022475"/>
    </source>
</evidence>
<evidence type="ECO:0000259" key="8">
    <source>
        <dbReference type="Pfam" id="PF01757"/>
    </source>
</evidence>
<comment type="subcellular location">
    <subcellularLocation>
        <location evidence="1">Cell membrane</location>
        <topology evidence="1">Multi-pass membrane protein</topology>
    </subcellularLocation>
</comment>
<keyword evidence="9" id="KW-0808">Transferase</keyword>
<dbReference type="PANTHER" id="PTHR40074:SF2">
    <property type="entry name" value="O-ACETYLTRANSFERASE WECH"/>
    <property type="match status" value="1"/>
</dbReference>
<dbReference type="GO" id="GO:0009246">
    <property type="term" value="P:enterobacterial common antigen biosynthetic process"/>
    <property type="evidence" value="ECO:0007669"/>
    <property type="project" value="TreeGrafter"/>
</dbReference>
<feature type="transmembrane region" description="Helical" evidence="7">
    <location>
        <begin position="290"/>
        <end position="315"/>
    </location>
</feature>
<dbReference type="EMBL" id="JASOOE010000001">
    <property type="protein sequence ID" value="MDK7186373.1"/>
    <property type="molecule type" value="Genomic_DNA"/>
</dbReference>
<feature type="transmembrane region" description="Helical" evidence="7">
    <location>
        <begin position="118"/>
        <end position="138"/>
    </location>
</feature>
<proteinExistence type="inferred from homology"/>
<evidence type="ECO:0000256" key="2">
    <source>
        <dbReference type="ARBA" id="ARBA00007400"/>
    </source>
</evidence>
<dbReference type="Proteomes" id="UP001229251">
    <property type="component" value="Unassembled WGS sequence"/>
</dbReference>